<accession>A0A2T4IZ04</accession>
<keyword evidence="3" id="KW-1185">Reference proteome</keyword>
<dbReference type="Gene3D" id="3.10.450.50">
    <property type="match status" value="1"/>
</dbReference>
<dbReference type="RefSeq" id="WP_107648589.1">
    <property type="nucleotide sequence ID" value="NZ_PZJX01000018.1"/>
</dbReference>
<evidence type="ECO:0000256" key="1">
    <source>
        <dbReference type="SAM" id="MobiDB-lite"/>
    </source>
</evidence>
<dbReference type="EMBL" id="PZJX01000018">
    <property type="protein sequence ID" value="PTE10875.1"/>
    <property type="molecule type" value="Genomic_DNA"/>
</dbReference>
<dbReference type="Proteomes" id="UP000240259">
    <property type="component" value="Unassembled WGS sequence"/>
</dbReference>
<evidence type="ECO:0000313" key="3">
    <source>
        <dbReference type="Proteomes" id="UP000240259"/>
    </source>
</evidence>
<comment type="caution">
    <text evidence="2">The sequence shown here is derived from an EMBL/GenBank/DDBJ whole genome shotgun (WGS) entry which is preliminary data.</text>
</comment>
<dbReference type="OrthoDB" id="8684708at2"/>
<gene>
    <name evidence="2" type="ORF">C9427_07980</name>
</gene>
<sequence length="137" mass="15140">MSHFDKQREPGPQDPHPTALIAELPPSVAACVRATNTGDLDALLETFVEDALVNDQLVDYWGKEAIAAWAARDIIGERLSLELVKTVQHYGHSIVTAHVDGLFDKRGLPDPLVLAFYFSSHDEKIVQLIILRNQSGI</sequence>
<dbReference type="SUPFAM" id="SSF54427">
    <property type="entry name" value="NTF2-like"/>
    <property type="match status" value="1"/>
</dbReference>
<name>A0A2T4IZ04_9HYPH</name>
<reference evidence="2 3" key="1">
    <citation type="submission" date="2018-03" db="EMBL/GenBank/DDBJ databases">
        <title>Genome sequence of the symbiotic type strain Mesorhizobium helmanticense CSLC115NT isolated from Lotus corniculatus nodules.</title>
        <authorList>
            <person name="Sannazzaro A.I."/>
            <person name="Torres Tejerizo G.A."/>
            <person name="Dip D."/>
            <person name="Caballero M."/>
            <person name="Pistorio M."/>
            <person name="Estrella M.J."/>
        </authorList>
    </citation>
    <scope>NUCLEOTIDE SEQUENCE [LARGE SCALE GENOMIC DNA]</scope>
    <source>
        <strain evidence="2 3">CSLC115N</strain>
    </source>
</reference>
<protein>
    <recommendedName>
        <fullName evidence="4">SnoaL-like domain-containing protein</fullName>
    </recommendedName>
</protein>
<evidence type="ECO:0008006" key="4">
    <source>
        <dbReference type="Google" id="ProtNLM"/>
    </source>
</evidence>
<evidence type="ECO:0000313" key="2">
    <source>
        <dbReference type="EMBL" id="PTE10875.1"/>
    </source>
</evidence>
<dbReference type="InterPro" id="IPR032710">
    <property type="entry name" value="NTF2-like_dom_sf"/>
</dbReference>
<organism evidence="2 3">
    <name type="scientific">Mesorhizobium helmanticense</name>
    <dbReference type="NCBI Taxonomy" id="1776423"/>
    <lineage>
        <taxon>Bacteria</taxon>
        <taxon>Pseudomonadati</taxon>
        <taxon>Pseudomonadota</taxon>
        <taxon>Alphaproteobacteria</taxon>
        <taxon>Hyphomicrobiales</taxon>
        <taxon>Phyllobacteriaceae</taxon>
        <taxon>Mesorhizobium</taxon>
    </lineage>
</organism>
<proteinExistence type="predicted"/>
<feature type="compositionally biased region" description="Basic and acidic residues" evidence="1">
    <location>
        <begin position="1"/>
        <end position="11"/>
    </location>
</feature>
<dbReference type="AlphaFoldDB" id="A0A2T4IZ04"/>
<feature type="region of interest" description="Disordered" evidence="1">
    <location>
        <begin position="1"/>
        <end position="20"/>
    </location>
</feature>